<proteinExistence type="predicted"/>
<feature type="compositionally biased region" description="Basic and acidic residues" evidence="1">
    <location>
        <begin position="7"/>
        <end position="18"/>
    </location>
</feature>
<dbReference type="EMBL" id="CANTFM010000109">
    <property type="protein sequence ID" value="CAI5711636.1"/>
    <property type="molecule type" value="Genomic_DNA"/>
</dbReference>
<keyword evidence="3" id="KW-1185">Reference proteome</keyword>
<comment type="caution">
    <text evidence="2">The sequence shown here is derived from an EMBL/GenBank/DDBJ whole genome shotgun (WGS) entry which is preliminary data.</text>
</comment>
<dbReference type="Proteomes" id="UP001162029">
    <property type="component" value="Unassembled WGS sequence"/>
</dbReference>
<sequence>MAAQHAVMRDTVYHKDNEDQTSAASPSQSIKNSLCFILDNEISTSKRTMTSDQLNELDEPTAAKRKRPLVFANTISSLLAPVASIVDEKEAQNTNVTSPPSKRKASKYCIVEGCVSRAKHARRCWKHGGSVKCRVVECLLFLAGKRCMTLGCFRPAFERTGNLCPMHYNAGSST</sequence>
<dbReference type="AlphaFoldDB" id="A0AAV0SZR8"/>
<protein>
    <submittedName>
        <fullName evidence="2">Uncharacterized protein</fullName>
    </submittedName>
</protein>
<gene>
    <name evidence="2" type="ORF">PDE001_LOCUS653</name>
</gene>
<feature type="region of interest" description="Disordered" evidence="1">
    <location>
        <begin position="1"/>
        <end position="26"/>
    </location>
</feature>
<reference evidence="2" key="1">
    <citation type="submission" date="2022-12" db="EMBL/GenBank/DDBJ databases">
        <authorList>
            <person name="Webb A."/>
        </authorList>
    </citation>
    <scope>NUCLEOTIDE SEQUENCE</scope>
    <source>
        <strain evidence="2">Pd1</strain>
    </source>
</reference>
<organism evidence="2 3">
    <name type="scientific">Peronospora destructor</name>
    <dbReference type="NCBI Taxonomy" id="86335"/>
    <lineage>
        <taxon>Eukaryota</taxon>
        <taxon>Sar</taxon>
        <taxon>Stramenopiles</taxon>
        <taxon>Oomycota</taxon>
        <taxon>Peronosporomycetes</taxon>
        <taxon>Peronosporales</taxon>
        <taxon>Peronosporaceae</taxon>
        <taxon>Peronospora</taxon>
    </lineage>
</organism>
<evidence type="ECO:0000313" key="3">
    <source>
        <dbReference type="Proteomes" id="UP001162029"/>
    </source>
</evidence>
<accession>A0AAV0SZR8</accession>
<evidence type="ECO:0000313" key="2">
    <source>
        <dbReference type="EMBL" id="CAI5711636.1"/>
    </source>
</evidence>
<name>A0AAV0SZR8_9STRA</name>
<evidence type="ECO:0000256" key="1">
    <source>
        <dbReference type="SAM" id="MobiDB-lite"/>
    </source>
</evidence>